<dbReference type="OrthoDB" id="4405280at2759"/>
<keyword evidence="3" id="KW-1185">Reference proteome</keyword>
<dbReference type="Pfam" id="PF10528">
    <property type="entry name" value="GLEYA"/>
    <property type="match status" value="1"/>
</dbReference>
<gene>
    <name evidence="2" type="ORF">G7Z17_g13747</name>
</gene>
<comment type="caution">
    <text evidence="2">The sequence shown here is derived from an EMBL/GenBank/DDBJ whole genome shotgun (WGS) entry which is preliminary data.</text>
</comment>
<dbReference type="AlphaFoldDB" id="A0A9P5L7Y8"/>
<dbReference type="EMBL" id="JAANBB010001031">
    <property type="protein sequence ID" value="KAF7530977.1"/>
    <property type="molecule type" value="Genomic_DNA"/>
</dbReference>
<protein>
    <recommendedName>
        <fullName evidence="1">GLEYA adhesin domain-containing protein</fullName>
    </recommendedName>
</protein>
<evidence type="ECO:0000313" key="2">
    <source>
        <dbReference type="EMBL" id="KAF7530977.1"/>
    </source>
</evidence>
<proteinExistence type="predicted"/>
<accession>A0A9P5L7Y8</accession>
<name>A0A9P5L7Y8_9HYPO</name>
<sequence>MQDLYRSRLRCMSRMRDCVACPNCPQCDCTVCANCNDCLHCNNCKDVTCSNVGLNWAFWPIPPEWGTITGFSEEFNADYLKTLVPDLTGTWYDTPFPISAYCDSEGSAFDFLGQTVLCTHFAVQFRGYILADVEGDYTFTGGPNTDDNTIVWAGNSALYYTRSDAIVDIRYPDIASYTGTYTAQLGEYIPIRIICSQYTYTFVHNMDIRDPAGNPVKLLHSPCDETGAVQFPPWGGEI</sequence>
<dbReference type="Gene3D" id="2.60.120.1560">
    <property type="match status" value="1"/>
</dbReference>
<dbReference type="Proteomes" id="UP000722485">
    <property type="component" value="Unassembled WGS sequence"/>
</dbReference>
<evidence type="ECO:0000259" key="1">
    <source>
        <dbReference type="Pfam" id="PF10528"/>
    </source>
</evidence>
<organism evidence="2 3">
    <name type="scientific">Cylindrodendrum hubeiense</name>
    <dbReference type="NCBI Taxonomy" id="595255"/>
    <lineage>
        <taxon>Eukaryota</taxon>
        <taxon>Fungi</taxon>
        <taxon>Dikarya</taxon>
        <taxon>Ascomycota</taxon>
        <taxon>Pezizomycotina</taxon>
        <taxon>Sordariomycetes</taxon>
        <taxon>Hypocreomycetidae</taxon>
        <taxon>Hypocreales</taxon>
        <taxon>Nectriaceae</taxon>
        <taxon>Cylindrodendrum</taxon>
    </lineage>
</organism>
<evidence type="ECO:0000313" key="3">
    <source>
        <dbReference type="Proteomes" id="UP000722485"/>
    </source>
</evidence>
<feature type="domain" description="GLEYA adhesin" evidence="1">
    <location>
        <begin position="121"/>
        <end position="209"/>
    </location>
</feature>
<dbReference type="InterPro" id="IPR018871">
    <property type="entry name" value="GLEYA_adhesin_domain"/>
</dbReference>
<reference evidence="2" key="1">
    <citation type="submission" date="2020-03" db="EMBL/GenBank/DDBJ databases">
        <title>Draft Genome Sequence of Cylindrodendrum hubeiense.</title>
        <authorList>
            <person name="Buettner E."/>
            <person name="Kellner H."/>
        </authorList>
    </citation>
    <scope>NUCLEOTIDE SEQUENCE</scope>
    <source>
        <strain evidence="2">IHI 201604</strain>
    </source>
</reference>